<comment type="function">
    <text evidence="7">Causes loosening and extension of plant cell walls by disrupting non-covalent bonding between cellulose microfibrils and matrix glucans. No enzymatic activity has been found.</text>
</comment>
<feature type="domain" description="Expansin-like CBD" evidence="9">
    <location>
        <begin position="91"/>
        <end position="170"/>
    </location>
</feature>
<dbReference type="AlphaFoldDB" id="A0A6A4LST2"/>
<dbReference type="PROSITE" id="PS50843">
    <property type="entry name" value="EXPANSIN_CBD"/>
    <property type="match status" value="1"/>
</dbReference>
<dbReference type="GO" id="GO:0016020">
    <property type="term" value="C:membrane"/>
    <property type="evidence" value="ECO:0007669"/>
    <property type="project" value="UniProtKB-SubCell"/>
</dbReference>
<comment type="caution">
    <text evidence="10">The sequence shown here is derived from an EMBL/GenBank/DDBJ whole genome shotgun (WGS) entry which is preliminary data.</text>
</comment>
<feature type="non-terminal residue" evidence="10">
    <location>
        <position position="1"/>
    </location>
</feature>
<keyword evidence="5 8" id="KW-0472">Membrane</keyword>
<dbReference type="Gene3D" id="2.60.40.760">
    <property type="entry name" value="Expansin, cellulose-binding-like domain"/>
    <property type="match status" value="1"/>
</dbReference>
<evidence type="ECO:0000256" key="4">
    <source>
        <dbReference type="ARBA" id="ARBA00022729"/>
    </source>
</evidence>
<dbReference type="PRINTS" id="PR01226">
    <property type="entry name" value="EXPANSIN"/>
</dbReference>
<accession>A0A6A4LST2</accession>
<keyword evidence="6 7" id="KW-0961">Cell wall biogenesis/degradation</keyword>
<comment type="subcellular location">
    <subcellularLocation>
        <location evidence="7">Secreted</location>
        <location evidence="7">Cell wall</location>
    </subcellularLocation>
    <subcellularLocation>
        <location evidence="7">Membrane</location>
        <topology evidence="7">Peripheral membrane protein</topology>
    </subcellularLocation>
</comment>
<dbReference type="OrthoDB" id="5823761at2759"/>
<evidence type="ECO:0000256" key="1">
    <source>
        <dbReference type="ARBA" id="ARBA00005392"/>
    </source>
</evidence>
<evidence type="ECO:0000313" key="10">
    <source>
        <dbReference type="EMBL" id="KAE9458499.1"/>
    </source>
</evidence>
<dbReference type="InterPro" id="IPR002963">
    <property type="entry name" value="Expansin"/>
</dbReference>
<dbReference type="PANTHER" id="PTHR31867">
    <property type="entry name" value="EXPANSIN-A15"/>
    <property type="match status" value="1"/>
</dbReference>
<evidence type="ECO:0000256" key="5">
    <source>
        <dbReference type="ARBA" id="ARBA00023136"/>
    </source>
</evidence>
<comment type="similarity">
    <text evidence="1 7">Belongs to the expansin family. Expansin A subfamily.</text>
</comment>
<dbReference type="InterPro" id="IPR007117">
    <property type="entry name" value="Expansin_CBD"/>
</dbReference>
<dbReference type="EMBL" id="QEFC01001272">
    <property type="protein sequence ID" value="KAE9458499.1"/>
    <property type="molecule type" value="Genomic_DNA"/>
</dbReference>
<keyword evidence="8" id="KW-0812">Transmembrane</keyword>
<dbReference type="SUPFAM" id="SSF49590">
    <property type="entry name" value="PHL pollen allergen"/>
    <property type="match status" value="1"/>
</dbReference>
<name>A0A6A4LST2_9ERIC</name>
<dbReference type="FunFam" id="2.60.40.760:FF:000001">
    <property type="entry name" value="Expansin"/>
    <property type="match status" value="1"/>
</dbReference>
<evidence type="ECO:0000256" key="6">
    <source>
        <dbReference type="ARBA" id="ARBA00023316"/>
    </source>
</evidence>
<dbReference type="Pfam" id="PF01357">
    <property type="entry name" value="Expansin_C"/>
    <property type="match status" value="1"/>
</dbReference>
<reference evidence="10" key="1">
    <citation type="journal article" date="2019" name="Genome Biol. Evol.">
        <title>The Rhododendron genome and chromosomal organization provide insight into shared whole-genome duplications across the heath family (Ericaceae).</title>
        <authorList>
            <person name="Soza V.L."/>
            <person name="Lindsley D."/>
            <person name="Waalkes A."/>
            <person name="Ramage E."/>
            <person name="Patwardhan R.P."/>
            <person name="Burton J.N."/>
            <person name="Adey A."/>
            <person name="Kumar A."/>
            <person name="Qiu R."/>
            <person name="Shendure J."/>
            <person name="Hall B."/>
        </authorList>
    </citation>
    <scope>NUCLEOTIDE SEQUENCE</scope>
    <source>
        <strain evidence="10">RSF 1966-606</strain>
    </source>
</reference>
<protein>
    <recommendedName>
        <fullName evidence="7">Expansin</fullName>
    </recommendedName>
</protein>
<keyword evidence="8" id="KW-1133">Transmembrane helix</keyword>
<dbReference type="GO" id="GO:0009664">
    <property type="term" value="P:plant-type cell wall organization"/>
    <property type="evidence" value="ECO:0007669"/>
    <property type="project" value="InterPro"/>
</dbReference>
<proteinExistence type="inferred from homology"/>
<evidence type="ECO:0000256" key="8">
    <source>
        <dbReference type="SAM" id="Phobius"/>
    </source>
</evidence>
<dbReference type="InterPro" id="IPR036749">
    <property type="entry name" value="Expansin_CBD_sf"/>
</dbReference>
<evidence type="ECO:0000256" key="3">
    <source>
        <dbReference type="ARBA" id="ARBA00022525"/>
    </source>
</evidence>
<gene>
    <name evidence="10" type="ORF">C3L33_09598</name>
</gene>
<sequence length="175" mass="18950">MIITESKIQSPSSSSLCFDIGRVRKMAKNNILVLLILSICNVFINVGAFSPSGWYSAHATFYGNSDASGTMGMVPCKKHGGVRFTINGNVYFLLVLITNVGGAGSIQSVQIKGSNTNWITMPRNWGANWQSNAYLVGQSISFKVTTSEGEVQTFPNIANSYWGIGQTFSSLVQFS</sequence>
<feature type="transmembrane region" description="Helical" evidence="8">
    <location>
        <begin position="31"/>
        <end position="55"/>
    </location>
</feature>
<keyword evidence="3 7" id="KW-0964">Secreted</keyword>
<keyword evidence="4" id="KW-0732">Signal</keyword>
<dbReference type="PRINTS" id="PR01225">
    <property type="entry name" value="EXPANSNFAMLY"/>
</dbReference>
<dbReference type="GO" id="GO:0009653">
    <property type="term" value="P:anatomical structure morphogenesis"/>
    <property type="evidence" value="ECO:0007669"/>
    <property type="project" value="UniProtKB-ARBA"/>
</dbReference>
<organism evidence="10">
    <name type="scientific">Rhododendron williamsianum</name>
    <dbReference type="NCBI Taxonomy" id="262921"/>
    <lineage>
        <taxon>Eukaryota</taxon>
        <taxon>Viridiplantae</taxon>
        <taxon>Streptophyta</taxon>
        <taxon>Embryophyta</taxon>
        <taxon>Tracheophyta</taxon>
        <taxon>Spermatophyta</taxon>
        <taxon>Magnoliopsida</taxon>
        <taxon>eudicotyledons</taxon>
        <taxon>Gunneridae</taxon>
        <taxon>Pentapetalae</taxon>
        <taxon>asterids</taxon>
        <taxon>Ericales</taxon>
        <taxon>Ericaceae</taxon>
        <taxon>Ericoideae</taxon>
        <taxon>Rhodoreae</taxon>
        <taxon>Rhododendron</taxon>
    </lineage>
</organism>
<evidence type="ECO:0000259" key="9">
    <source>
        <dbReference type="PROSITE" id="PS50843"/>
    </source>
</evidence>
<evidence type="ECO:0000256" key="7">
    <source>
        <dbReference type="RuleBase" id="RU365023"/>
    </source>
</evidence>
<keyword evidence="2 7" id="KW-0134">Cell wall</keyword>
<dbReference type="GO" id="GO:0005576">
    <property type="term" value="C:extracellular region"/>
    <property type="evidence" value="ECO:0007669"/>
    <property type="project" value="InterPro"/>
</dbReference>
<dbReference type="InterPro" id="IPR007118">
    <property type="entry name" value="Expan_Lol_pI"/>
</dbReference>
<evidence type="ECO:0000256" key="2">
    <source>
        <dbReference type="ARBA" id="ARBA00022512"/>
    </source>
</evidence>